<dbReference type="PANTHER" id="PTHR43712">
    <property type="entry name" value="PUTATIVE (AFU_ORTHOLOGUE AFUA_4G14580)-RELATED"/>
    <property type="match status" value="1"/>
</dbReference>
<dbReference type="GO" id="GO:0032259">
    <property type="term" value="P:methylation"/>
    <property type="evidence" value="ECO:0007669"/>
    <property type="project" value="UniProtKB-KW"/>
</dbReference>
<evidence type="ECO:0000313" key="6">
    <source>
        <dbReference type="Proteomes" id="UP001187682"/>
    </source>
</evidence>
<dbReference type="Proteomes" id="UP001187682">
    <property type="component" value="Unassembled WGS sequence"/>
</dbReference>
<dbReference type="Gene3D" id="1.10.10.10">
    <property type="entry name" value="Winged helix-like DNA-binding domain superfamily/Winged helix DNA-binding domain"/>
    <property type="match status" value="1"/>
</dbReference>
<evidence type="ECO:0000256" key="1">
    <source>
        <dbReference type="ARBA" id="ARBA00022603"/>
    </source>
</evidence>
<evidence type="ECO:0000256" key="3">
    <source>
        <dbReference type="ARBA" id="ARBA00022691"/>
    </source>
</evidence>
<evidence type="ECO:0000259" key="4">
    <source>
        <dbReference type="Pfam" id="PF00891"/>
    </source>
</evidence>
<dbReference type="SUPFAM" id="SSF46785">
    <property type="entry name" value="Winged helix' DNA-binding domain"/>
    <property type="match status" value="1"/>
</dbReference>
<dbReference type="InterPro" id="IPR001077">
    <property type="entry name" value="COMT_C"/>
</dbReference>
<proteinExistence type="predicted"/>
<name>A0AAE8N5Z4_9PEZI</name>
<gene>
    <name evidence="5" type="ORF">DNG_08127</name>
</gene>
<dbReference type="InterPro" id="IPR036388">
    <property type="entry name" value="WH-like_DNA-bd_sf"/>
</dbReference>
<evidence type="ECO:0000256" key="2">
    <source>
        <dbReference type="ARBA" id="ARBA00022679"/>
    </source>
</evidence>
<sequence>MAEANPTLTELAATISEAAQALTSYLEANNLPAPSFAEDGPADYPKAPEVIGARFQLLGALHDLVHLAMGPTEYPFIQPIYWNHDGMVLDVLNQFNFFSAVPLGGSATYSEIAQATTVPESIVRRIVRHAMTNRIFVESPPGSGRVAHTATSAFLARNPLMGSWIGHNLEEARAAAVYLPESLRRFSAEGAPSEEVSESAFSVADVDRTGGLETYWDYLKRTPEGKPEGFRSNRFAEAMGAAAKIGSTVSGDDVVKSGYDWGSLGEATVVDVGGSTGFASFVLAKEYPKLDLIVQDLPEIEASFKSHVPQDLTHRVTFQPHDFFTPQTVPADVYFLKMILHDWPDKYAVRILRNLIPSLKPGGRILLCESVAPPDNAPLPLILRRLASLTDLQMLIACNSKERTLEDWQALAKEADGRLEARLSNFMPGSLWNIVELVLSG</sequence>
<protein>
    <submittedName>
        <fullName evidence="5">Related to sterigmatocystin 8-O-methyltransferase</fullName>
    </submittedName>
</protein>
<dbReference type="EMBL" id="ONZQ02000013">
    <property type="protein sequence ID" value="SPO05440.1"/>
    <property type="molecule type" value="Genomic_DNA"/>
</dbReference>
<dbReference type="SUPFAM" id="SSF53335">
    <property type="entry name" value="S-adenosyl-L-methionine-dependent methyltransferases"/>
    <property type="match status" value="1"/>
</dbReference>
<keyword evidence="3" id="KW-0949">S-adenosyl-L-methionine</keyword>
<keyword evidence="1" id="KW-0489">Methyltransferase</keyword>
<keyword evidence="2" id="KW-0808">Transferase</keyword>
<reference evidence="5" key="1">
    <citation type="submission" date="2018-03" db="EMBL/GenBank/DDBJ databases">
        <authorList>
            <person name="Guldener U."/>
        </authorList>
    </citation>
    <scope>NUCLEOTIDE SEQUENCE</scope>
</reference>
<dbReference type="Gene3D" id="3.40.50.150">
    <property type="entry name" value="Vaccinia Virus protein VP39"/>
    <property type="match status" value="1"/>
</dbReference>
<dbReference type="InterPro" id="IPR029063">
    <property type="entry name" value="SAM-dependent_MTases_sf"/>
</dbReference>
<feature type="domain" description="O-methyltransferase C-terminal" evidence="4">
    <location>
        <begin position="245"/>
        <end position="415"/>
    </location>
</feature>
<dbReference type="Pfam" id="PF00891">
    <property type="entry name" value="Methyltransf_2"/>
    <property type="match status" value="1"/>
</dbReference>
<dbReference type="AlphaFoldDB" id="A0AAE8N5Z4"/>
<keyword evidence="6" id="KW-1185">Reference proteome</keyword>
<organism evidence="5 6">
    <name type="scientific">Cephalotrichum gorgonifer</name>
    <dbReference type="NCBI Taxonomy" id="2041049"/>
    <lineage>
        <taxon>Eukaryota</taxon>
        <taxon>Fungi</taxon>
        <taxon>Dikarya</taxon>
        <taxon>Ascomycota</taxon>
        <taxon>Pezizomycotina</taxon>
        <taxon>Sordariomycetes</taxon>
        <taxon>Hypocreomycetidae</taxon>
        <taxon>Microascales</taxon>
        <taxon>Microascaceae</taxon>
        <taxon>Cephalotrichum</taxon>
    </lineage>
</organism>
<dbReference type="PROSITE" id="PS51683">
    <property type="entry name" value="SAM_OMT_II"/>
    <property type="match status" value="1"/>
</dbReference>
<accession>A0AAE8N5Z4</accession>
<dbReference type="GO" id="GO:0008171">
    <property type="term" value="F:O-methyltransferase activity"/>
    <property type="evidence" value="ECO:0007669"/>
    <property type="project" value="InterPro"/>
</dbReference>
<dbReference type="CDD" id="cd02440">
    <property type="entry name" value="AdoMet_MTases"/>
    <property type="match status" value="1"/>
</dbReference>
<dbReference type="PANTHER" id="PTHR43712:SF12">
    <property type="entry name" value="STERIGMATOCYSTIN 8-O-METHYLTRANSFERASE"/>
    <property type="match status" value="1"/>
</dbReference>
<comment type="caution">
    <text evidence="5">The sequence shown here is derived from an EMBL/GenBank/DDBJ whole genome shotgun (WGS) entry which is preliminary data.</text>
</comment>
<dbReference type="InterPro" id="IPR016461">
    <property type="entry name" value="COMT-like"/>
</dbReference>
<evidence type="ECO:0000313" key="5">
    <source>
        <dbReference type="EMBL" id="SPO05440.1"/>
    </source>
</evidence>
<dbReference type="InterPro" id="IPR036390">
    <property type="entry name" value="WH_DNA-bd_sf"/>
</dbReference>